<name>A0A1C3JHR7_9VIBR</name>
<organism evidence="2 3">
    <name type="scientific">Vibrio celticus</name>
    <dbReference type="NCBI Taxonomy" id="446372"/>
    <lineage>
        <taxon>Bacteria</taxon>
        <taxon>Pseudomonadati</taxon>
        <taxon>Pseudomonadota</taxon>
        <taxon>Gammaproteobacteria</taxon>
        <taxon>Vibrionales</taxon>
        <taxon>Vibrionaceae</taxon>
        <taxon>Vibrio</taxon>
    </lineage>
</organism>
<evidence type="ECO:0000313" key="2">
    <source>
        <dbReference type="EMBL" id="SBT14605.1"/>
    </source>
</evidence>
<sequence>MAVEHTPPSTYILRELHDVAIPDSVSWAPQTVGWKTLGVILLLVAIYLAYRLAQRWWNNRYRKEALQELMVLDARDKNSTERTFKVLKVVLRYLDSSNAKLFGQAYVDRLNAYLPVSANTCENSNAFFADEVSELWMQSLIDPNVRLSSEQRLEVIQTAMMWLKLHKPDLQAKPDVQAKPEGQDNV</sequence>
<keyword evidence="3" id="KW-1185">Reference proteome</keyword>
<protein>
    <recommendedName>
        <fullName evidence="4">DUF4381 domain-containing protein</fullName>
    </recommendedName>
</protein>
<keyword evidence="1" id="KW-0472">Membrane</keyword>
<proteinExistence type="predicted"/>
<dbReference type="Proteomes" id="UP000092819">
    <property type="component" value="Unassembled WGS sequence"/>
</dbReference>
<evidence type="ECO:0000256" key="1">
    <source>
        <dbReference type="SAM" id="Phobius"/>
    </source>
</evidence>
<gene>
    <name evidence="2" type="ORF">VCE7224_03370</name>
</gene>
<dbReference type="EMBL" id="FLQZ01000077">
    <property type="protein sequence ID" value="SBT14605.1"/>
    <property type="molecule type" value="Genomic_DNA"/>
</dbReference>
<keyword evidence="1" id="KW-1133">Transmembrane helix</keyword>
<accession>A0A1C3JHR7</accession>
<evidence type="ECO:0008006" key="4">
    <source>
        <dbReference type="Google" id="ProtNLM"/>
    </source>
</evidence>
<dbReference type="InterPro" id="IPR025489">
    <property type="entry name" value="DUF4381"/>
</dbReference>
<dbReference type="Pfam" id="PF14316">
    <property type="entry name" value="DUF4381"/>
    <property type="match status" value="1"/>
</dbReference>
<dbReference type="RefSeq" id="WP_065677121.1">
    <property type="nucleotide sequence ID" value="NZ_AP025464.1"/>
</dbReference>
<dbReference type="AlphaFoldDB" id="A0A1C3JHR7"/>
<reference evidence="3" key="1">
    <citation type="submission" date="2016-06" db="EMBL/GenBank/DDBJ databases">
        <authorList>
            <person name="Rodrigo-Torres L."/>
            <person name="Arahal D.R."/>
        </authorList>
    </citation>
    <scope>NUCLEOTIDE SEQUENCE [LARGE SCALE GENOMIC DNA]</scope>
    <source>
        <strain evidence="3">CECT 7224</strain>
    </source>
</reference>
<keyword evidence="1" id="KW-0812">Transmembrane</keyword>
<feature type="transmembrane region" description="Helical" evidence="1">
    <location>
        <begin position="32"/>
        <end position="53"/>
    </location>
</feature>
<evidence type="ECO:0000313" key="3">
    <source>
        <dbReference type="Proteomes" id="UP000092819"/>
    </source>
</evidence>